<evidence type="ECO:0000313" key="2">
    <source>
        <dbReference type="Proteomes" id="UP000247498"/>
    </source>
</evidence>
<dbReference type="Proteomes" id="UP000247498">
    <property type="component" value="Unassembled WGS sequence"/>
</dbReference>
<proteinExistence type="predicted"/>
<name>A0A2V0P1U9_9CHLO</name>
<dbReference type="InParanoid" id="A0A2V0P1U9"/>
<evidence type="ECO:0000313" key="1">
    <source>
        <dbReference type="EMBL" id="GBF91813.1"/>
    </source>
</evidence>
<dbReference type="AlphaFoldDB" id="A0A2V0P1U9"/>
<organism evidence="1 2">
    <name type="scientific">Raphidocelis subcapitata</name>
    <dbReference type="NCBI Taxonomy" id="307507"/>
    <lineage>
        <taxon>Eukaryota</taxon>
        <taxon>Viridiplantae</taxon>
        <taxon>Chlorophyta</taxon>
        <taxon>core chlorophytes</taxon>
        <taxon>Chlorophyceae</taxon>
        <taxon>CS clade</taxon>
        <taxon>Sphaeropleales</taxon>
        <taxon>Selenastraceae</taxon>
        <taxon>Raphidocelis</taxon>
    </lineage>
</organism>
<protein>
    <submittedName>
        <fullName evidence="1">Uncharacterized protein</fullName>
    </submittedName>
</protein>
<dbReference type="EMBL" id="BDRX01000027">
    <property type="protein sequence ID" value="GBF91813.1"/>
    <property type="molecule type" value="Genomic_DNA"/>
</dbReference>
<sequence>MLASTRLRAVGAAAARREFAVERAGGLLNALANVVLWARAAHEGLAPTALEHVQHAALTGTGLLLAWLSLRPESYRRQRLALIPALRLLLMSMPIARSATAYAAGLQLAGLPTPGLLGAATDAMRYLNGANLPGQCLITLLFPLPLPLSAATHVAVLWLTSNAEAFCGTPLLSHPLSRRRLSAAAAALDATAVVPLRLGGAAEPPPPPLEPQQRGCGRPDRCPEVLAFVHVATAVLPLVVQAWATSAPPRPAPRPGPRGAAARAWHGADAALRLAAASGMGWLLRLLQLFAVLLPLLWLVVREAVAGGPSAGDCL</sequence>
<comment type="caution">
    <text evidence="1">The sequence shown here is derived from an EMBL/GenBank/DDBJ whole genome shotgun (WGS) entry which is preliminary data.</text>
</comment>
<reference evidence="1 2" key="1">
    <citation type="journal article" date="2018" name="Sci. Rep.">
        <title>Raphidocelis subcapitata (=Pseudokirchneriella subcapitata) provides an insight into genome evolution and environmental adaptations in the Sphaeropleales.</title>
        <authorList>
            <person name="Suzuki S."/>
            <person name="Yamaguchi H."/>
            <person name="Nakajima N."/>
            <person name="Kawachi M."/>
        </authorList>
    </citation>
    <scope>NUCLEOTIDE SEQUENCE [LARGE SCALE GENOMIC DNA]</scope>
    <source>
        <strain evidence="1 2">NIES-35</strain>
    </source>
</reference>
<keyword evidence="2" id="KW-1185">Reference proteome</keyword>
<gene>
    <name evidence="1" type="ORF">Rsub_04918</name>
</gene>
<accession>A0A2V0P1U9</accession>